<evidence type="ECO:0000313" key="2">
    <source>
        <dbReference type="EMBL" id="MBW31103.1"/>
    </source>
</evidence>
<feature type="region of interest" description="Disordered" evidence="1">
    <location>
        <begin position="58"/>
        <end position="77"/>
    </location>
</feature>
<dbReference type="EMBL" id="GGFM01010352">
    <property type="protein sequence ID" value="MBW31103.1"/>
    <property type="molecule type" value="Transcribed_RNA"/>
</dbReference>
<accession>A0A2M3ZRH2</accession>
<protein>
    <submittedName>
        <fullName evidence="2">Putative secreted peptide</fullName>
    </submittedName>
</protein>
<dbReference type="AlphaFoldDB" id="A0A2M3ZRH2"/>
<reference evidence="2" key="1">
    <citation type="submission" date="2018-01" db="EMBL/GenBank/DDBJ databases">
        <title>An insight into the sialome of Amazonian anophelines.</title>
        <authorList>
            <person name="Ribeiro J.M."/>
            <person name="Scarpassa V."/>
            <person name="Calvo E."/>
        </authorList>
    </citation>
    <scope>NUCLEOTIDE SEQUENCE</scope>
    <source>
        <tissue evidence="2">Salivary glands</tissue>
    </source>
</reference>
<organism evidence="2">
    <name type="scientific">Anopheles braziliensis</name>
    <dbReference type="NCBI Taxonomy" id="58242"/>
    <lineage>
        <taxon>Eukaryota</taxon>
        <taxon>Metazoa</taxon>
        <taxon>Ecdysozoa</taxon>
        <taxon>Arthropoda</taxon>
        <taxon>Hexapoda</taxon>
        <taxon>Insecta</taxon>
        <taxon>Pterygota</taxon>
        <taxon>Neoptera</taxon>
        <taxon>Endopterygota</taxon>
        <taxon>Diptera</taxon>
        <taxon>Nematocera</taxon>
        <taxon>Culicoidea</taxon>
        <taxon>Culicidae</taxon>
        <taxon>Anophelinae</taxon>
        <taxon>Anopheles</taxon>
    </lineage>
</organism>
<sequence>MRTRIRTTSLVASSIGTRSCRALSCPRSIGATSLRTFRAVCWRRSSVASGRLALASCRPPSSRSLHRGRCSPVVRPR</sequence>
<evidence type="ECO:0000256" key="1">
    <source>
        <dbReference type="SAM" id="MobiDB-lite"/>
    </source>
</evidence>
<proteinExistence type="predicted"/>
<name>A0A2M3ZRH2_9DIPT</name>